<name>A0ABD0KSL7_9CAEN</name>
<evidence type="ECO:0000313" key="2">
    <source>
        <dbReference type="EMBL" id="KAK7489747.1"/>
    </source>
</evidence>
<comment type="caution">
    <text evidence="2">The sequence shown here is derived from an EMBL/GenBank/DDBJ whole genome shotgun (WGS) entry which is preliminary data.</text>
</comment>
<organism evidence="2 3">
    <name type="scientific">Batillaria attramentaria</name>
    <dbReference type="NCBI Taxonomy" id="370345"/>
    <lineage>
        <taxon>Eukaryota</taxon>
        <taxon>Metazoa</taxon>
        <taxon>Spiralia</taxon>
        <taxon>Lophotrochozoa</taxon>
        <taxon>Mollusca</taxon>
        <taxon>Gastropoda</taxon>
        <taxon>Caenogastropoda</taxon>
        <taxon>Sorbeoconcha</taxon>
        <taxon>Cerithioidea</taxon>
        <taxon>Batillariidae</taxon>
        <taxon>Batillaria</taxon>
    </lineage>
</organism>
<dbReference type="AlphaFoldDB" id="A0ABD0KSL7"/>
<dbReference type="Proteomes" id="UP001519460">
    <property type="component" value="Unassembled WGS sequence"/>
</dbReference>
<gene>
    <name evidence="2" type="ORF">BaRGS_00019142</name>
</gene>
<reference evidence="2 3" key="1">
    <citation type="journal article" date="2023" name="Sci. Data">
        <title>Genome assembly of the Korean intertidal mud-creeper Batillaria attramentaria.</title>
        <authorList>
            <person name="Patra A.K."/>
            <person name="Ho P.T."/>
            <person name="Jun S."/>
            <person name="Lee S.J."/>
            <person name="Kim Y."/>
            <person name="Won Y.J."/>
        </authorList>
    </citation>
    <scope>NUCLEOTIDE SEQUENCE [LARGE SCALE GENOMIC DNA]</scope>
    <source>
        <strain evidence="2">Wonlab-2016</strain>
    </source>
</reference>
<proteinExistence type="predicted"/>
<evidence type="ECO:0000256" key="1">
    <source>
        <dbReference type="SAM" id="MobiDB-lite"/>
    </source>
</evidence>
<accession>A0ABD0KSL7</accession>
<sequence>MLIGLRKSISYGPTPADDLESVTPARPAGCPATDRKVDSISKQPKLQCEKVCDGGEMSGKAGFYTGPEMSSDMQNKPHSNTCTYCRPDQQQRSGNGQVVCITSRARTEADVRQTSRDYLHGSSVFIFKLSRDAMERTRFTGCYFVIMITFTCGLCLKCAVTHDATCTYGLAQCCRFS</sequence>
<dbReference type="EMBL" id="JACVVK020000135">
    <property type="protein sequence ID" value="KAK7489747.1"/>
    <property type="molecule type" value="Genomic_DNA"/>
</dbReference>
<feature type="region of interest" description="Disordered" evidence="1">
    <location>
        <begin position="1"/>
        <end position="36"/>
    </location>
</feature>
<evidence type="ECO:0000313" key="3">
    <source>
        <dbReference type="Proteomes" id="UP001519460"/>
    </source>
</evidence>
<protein>
    <submittedName>
        <fullName evidence="2">Uncharacterized protein</fullName>
    </submittedName>
</protein>
<keyword evidence="3" id="KW-1185">Reference proteome</keyword>